<evidence type="ECO:0000313" key="3">
    <source>
        <dbReference type="EMBL" id="XBO40912.1"/>
    </source>
</evidence>
<name>A0AAU7JKI2_9HYPH</name>
<organism evidence="3">
    <name type="scientific">Alsobacter sp. KACC 23698</name>
    <dbReference type="NCBI Taxonomy" id="3149229"/>
    <lineage>
        <taxon>Bacteria</taxon>
        <taxon>Pseudomonadati</taxon>
        <taxon>Pseudomonadota</taxon>
        <taxon>Alphaproteobacteria</taxon>
        <taxon>Hyphomicrobiales</taxon>
        <taxon>Alsobacteraceae</taxon>
        <taxon>Alsobacter</taxon>
    </lineage>
</organism>
<dbReference type="Gene3D" id="3.40.50.720">
    <property type="entry name" value="NAD(P)-binding Rossmann-like Domain"/>
    <property type="match status" value="1"/>
</dbReference>
<protein>
    <submittedName>
        <fullName evidence="3">SDR family NAD(P)-dependent oxidoreductase</fullName>
    </submittedName>
</protein>
<proteinExistence type="inferred from homology"/>
<dbReference type="RefSeq" id="WP_406857768.1">
    <property type="nucleotide sequence ID" value="NZ_CP157484.1"/>
</dbReference>
<dbReference type="PANTHER" id="PTHR42879">
    <property type="entry name" value="3-OXOACYL-(ACYL-CARRIER-PROTEIN) REDUCTASE"/>
    <property type="match status" value="1"/>
</dbReference>
<reference evidence="3" key="1">
    <citation type="submission" date="2024-05" db="EMBL/GenBank/DDBJ databases">
        <authorList>
            <person name="Kim S."/>
            <person name="Heo J."/>
            <person name="Choi H."/>
            <person name="Choi Y."/>
            <person name="Kwon S.-W."/>
            <person name="Kim Y."/>
        </authorList>
    </citation>
    <scope>NUCLEOTIDE SEQUENCE</scope>
    <source>
        <strain evidence="3">KACC 23698</strain>
    </source>
</reference>
<feature type="domain" description="Ketoreductase" evidence="2">
    <location>
        <begin position="9"/>
        <end position="189"/>
    </location>
</feature>
<dbReference type="AlphaFoldDB" id="A0AAU7JKI2"/>
<dbReference type="InterPro" id="IPR002347">
    <property type="entry name" value="SDR_fam"/>
</dbReference>
<dbReference type="CDD" id="cd05233">
    <property type="entry name" value="SDR_c"/>
    <property type="match status" value="1"/>
</dbReference>
<dbReference type="SUPFAM" id="SSF51735">
    <property type="entry name" value="NAD(P)-binding Rossmann-fold domains"/>
    <property type="match status" value="1"/>
</dbReference>
<dbReference type="PANTHER" id="PTHR42879:SF2">
    <property type="entry name" value="3-OXOACYL-[ACYL-CARRIER-PROTEIN] REDUCTASE FABG"/>
    <property type="match status" value="1"/>
</dbReference>
<evidence type="ECO:0000259" key="2">
    <source>
        <dbReference type="SMART" id="SM00822"/>
    </source>
</evidence>
<dbReference type="PRINTS" id="PR00080">
    <property type="entry name" value="SDRFAMILY"/>
</dbReference>
<dbReference type="InterPro" id="IPR050259">
    <property type="entry name" value="SDR"/>
</dbReference>
<dbReference type="Pfam" id="PF13561">
    <property type="entry name" value="adh_short_C2"/>
    <property type="match status" value="1"/>
</dbReference>
<accession>A0AAU7JKI2</accession>
<evidence type="ECO:0000256" key="1">
    <source>
        <dbReference type="ARBA" id="ARBA00006484"/>
    </source>
</evidence>
<dbReference type="SMART" id="SM00822">
    <property type="entry name" value="PKS_KR"/>
    <property type="match status" value="1"/>
</dbReference>
<gene>
    <name evidence="3" type="ORF">ABEG18_09190</name>
</gene>
<dbReference type="PRINTS" id="PR00081">
    <property type="entry name" value="GDHRDH"/>
</dbReference>
<dbReference type="EMBL" id="CP157484">
    <property type="protein sequence ID" value="XBO40912.1"/>
    <property type="molecule type" value="Genomic_DNA"/>
</dbReference>
<dbReference type="InterPro" id="IPR057326">
    <property type="entry name" value="KR_dom"/>
</dbReference>
<comment type="similarity">
    <text evidence="1">Belongs to the short-chain dehydrogenases/reductases (SDR) family.</text>
</comment>
<sequence>MNDQELAGRRVLVTGASKNIGRAIALDLAAGGAHVALVARQDRAGLDAVAGEIAQAGGTAVVLLADVSDEASVRRMVEDAAAQLGGLDVLVNNAAVRNEAHFEDLTFARWREVMAIALDGAFLCCQACLPHLAQGGEGAIINIGGLTAYTGARDRAHVVAAKAGLDGLTKALAHDLAPKGVTVNLVSPGLIDTVRGGPSSAAEPTHHKTHATLLGRRGKPSEVAAMVRLLAGPQGRFITGQTIHVNGGAYLP</sequence>
<dbReference type="NCBIfam" id="NF009466">
    <property type="entry name" value="PRK12826.1-2"/>
    <property type="match status" value="1"/>
</dbReference>
<dbReference type="InterPro" id="IPR036291">
    <property type="entry name" value="NAD(P)-bd_dom_sf"/>
</dbReference>
<dbReference type="FunFam" id="3.40.50.720:FF:000084">
    <property type="entry name" value="Short-chain dehydrogenase reductase"/>
    <property type="match status" value="1"/>
</dbReference>